<feature type="region of interest" description="Disordered" evidence="1">
    <location>
        <begin position="455"/>
        <end position="481"/>
    </location>
</feature>
<comment type="caution">
    <text evidence="3">The sequence shown here is derived from an EMBL/GenBank/DDBJ whole genome shotgun (WGS) entry which is preliminary data.</text>
</comment>
<feature type="compositionally biased region" description="Polar residues" evidence="1">
    <location>
        <begin position="409"/>
        <end position="420"/>
    </location>
</feature>
<protein>
    <submittedName>
        <fullName evidence="3">Uncharacterized protein</fullName>
    </submittedName>
</protein>
<feature type="signal peptide" evidence="2">
    <location>
        <begin position="1"/>
        <end position="19"/>
    </location>
</feature>
<reference evidence="3" key="1">
    <citation type="submission" date="2020-12" db="EMBL/GenBank/DDBJ databases">
        <title>Metabolic potential, ecology and presence of endohyphal bacteria is reflected in genomic diversity of Mucoromycotina.</title>
        <authorList>
            <person name="Muszewska A."/>
            <person name="Okrasinska A."/>
            <person name="Steczkiewicz K."/>
            <person name="Drgas O."/>
            <person name="Orlowska M."/>
            <person name="Perlinska-Lenart U."/>
            <person name="Aleksandrzak-Piekarczyk T."/>
            <person name="Szatraj K."/>
            <person name="Zielenkiewicz U."/>
            <person name="Pilsyk S."/>
            <person name="Malc E."/>
            <person name="Mieczkowski P."/>
            <person name="Kruszewska J.S."/>
            <person name="Biernat P."/>
            <person name="Pawlowska J."/>
        </authorList>
    </citation>
    <scope>NUCLEOTIDE SEQUENCE</scope>
    <source>
        <strain evidence="3">WA0000067209</strain>
    </source>
</reference>
<feature type="compositionally biased region" description="Low complexity" evidence="1">
    <location>
        <begin position="369"/>
        <end position="378"/>
    </location>
</feature>
<feature type="region of interest" description="Disordered" evidence="1">
    <location>
        <begin position="44"/>
        <end position="75"/>
    </location>
</feature>
<evidence type="ECO:0000313" key="4">
    <source>
        <dbReference type="Proteomes" id="UP000654370"/>
    </source>
</evidence>
<keyword evidence="2" id="KW-0732">Signal</keyword>
<gene>
    <name evidence="3" type="ORF">INT43_006736</name>
</gene>
<evidence type="ECO:0000256" key="1">
    <source>
        <dbReference type="SAM" id="MobiDB-lite"/>
    </source>
</evidence>
<dbReference type="AlphaFoldDB" id="A0A8H7UHX9"/>
<keyword evidence="4" id="KW-1185">Reference proteome</keyword>
<dbReference type="Proteomes" id="UP000654370">
    <property type="component" value="Unassembled WGS sequence"/>
</dbReference>
<feature type="compositionally biased region" description="Low complexity" evidence="1">
    <location>
        <begin position="44"/>
        <end position="73"/>
    </location>
</feature>
<feature type="region of interest" description="Disordered" evidence="1">
    <location>
        <begin position="336"/>
        <end position="421"/>
    </location>
</feature>
<feature type="chain" id="PRO_5034492559" evidence="2">
    <location>
        <begin position="20"/>
        <end position="481"/>
    </location>
</feature>
<dbReference type="EMBL" id="JAEPQZ010000003">
    <property type="protein sequence ID" value="KAG2183725.1"/>
    <property type="molecule type" value="Genomic_DNA"/>
</dbReference>
<evidence type="ECO:0000313" key="3">
    <source>
        <dbReference type="EMBL" id="KAG2183725.1"/>
    </source>
</evidence>
<evidence type="ECO:0000256" key="2">
    <source>
        <dbReference type="SAM" id="SignalP"/>
    </source>
</evidence>
<proteinExistence type="predicted"/>
<name>A0A8H7UHX9_MORIS</name>
<organism evidence="3 4">
    <name type="scientific">Mortierella isabellina</name>
    <name type="common">Filamentous fungus</name>
    <name type="synonym">Umbelopsis isabellina</name>
    <dbReference type="NCBI Taxonomy" id="91625"/>
    <lineage>
        <taxon>Eukaryota</taxon>
        <taxon>Fungi</taxon>
        <taxon>Fungi incertae sedis</taxon>
        <taxon>Mucoromycota</taxon>
        <taxon>Mucoromycotina</taxon>
        <taxon>Umbelopsidomycetes</taxon>
        <taxon>Umbelopsidales</taxon>
        <taxon>Umbelopsidaceae</taxon>
        <taxon>Umbelopsis</taxon>
    </lineage>
</organism>
<sequence>MRVSLSVLALVASVALTSALPVDSFNAYHEDAAHVTTTATTTKAATTTKKATTTTKKVTSTKTSSSPTSHPTAPFGREISVKSTADFCLFLPPTPGADVATTEDFGVLYCAKGTAGAPGAKTFPSGFITTSHFAKSSSYIQVTGYLDRTKYKLKASDEGGQYDNHGNGKPTGAQCKGYNYFVSLIEPANNRFCIRCCQNKVDCNTGRSGYGCERVVPGDYSQSSSHSNTDYASVLDEISYGHINAIEPTNNNTANTPLLAFPPEITKLETLSEDETVEQFKAEWTSFVSQLKTSYPNSVSDIEALDNATENITDVEGWHQFIALLKTKVDGYLYPGESSDDDTDNNTAPAAAPATNENDASVWHEDDITPPTDNTATSDDTDGSDSTSDADNDTADTDPPTTSNDEEVNNGTNSTGTVSDSFDDYVTVQDLDTELNSKFDAFESKLLDEIKSIINNQGSSATTDDSTVSPSDSTHNNQATW</sequence>
<feature type="compositionally biased region" description="Acidic residues" evidence="1">
    <location>
        <begin position="379"/>
        <end position="396"/>
    </location>
</feature>
<feature type="compositionally biased region" description="Low complexity" evidence="1">
    <location>
        <begin position="345"/>
        <end position="361"/>
    </location>
</feature>
<feature type="compositionally biased region" description="Low complexity" evidence="1">
    <location>
        <begin position="459"/>
        <end position="474"/>
    </location>
</feature>
<dbReference type="OrthoDB" id="3044029at2759"/>
<accession>A0A8H7UHX9</accession>